<reference evidence="3 4" key="1">
    <citation type="journal article" date="2013" name="Curr. Biol.">
        <title>The Genome of the Foraminiferan Reticulomyxa filosa.</title>
        <authorList>
            <person name="Glockner G."/>
            <person name="Hulsmann N."/>
            <person name="Schleicher M."/>
            <person name="Noegel A.A."/>
            <person name="Eichinger L."/>
            <person name="Gallinger C."/>
            <person name="Pawlowski J."/>
            <person name="Sierra R."/>
            <person name="Euteneuer U."/>
            <person name="Pillet L."/>
            <person name="Moustafa A."/>
            <person name="Platzer M."/>
            <person name="Groth M."/>
            <person name="Szafranski K."/>
            <person name="Schliwa M."/>
        </authorList>
    </citation>
    <scope>NUCLEOTIDE SEQUENCE [LARGE SCALE GENOMIC DNA]</scope>
</reference>
<keyword evidence="2" id="KW-0812">Transmembrane</keyword>
<name>X6NY62_RETFI</name>
<proteinExistence type="predicted"/>
<evidence type="ECO:0000256" key="2">
    <source>
        <dbReference type="SAM" id="Phobius"/>
    </source>
</evidence>
<organism evidence="3 4">
    <name type="scientific">Reticulomyxa filosa</name>
    <dbReference type="NCBI Taxonomy" id="46433"/>
    <lineage>
        <taxon>Eukaryota</taxon>
        <taxon>Sar</taxon>
        <taxon>Rhizaria</taxon>
        <taxon>Retaria</taxon>
        <taxon>Foraminifera</taxon>
        <taxon>Monothalamids</taxon>
        <taxon>Reticulomyxidae</taxon>
        <taxon>Reticulomyxa</taxon>
    </lineage>
</organism>
<feature type="transmembrane region" description="Helical" evidence="2">
    <location>
        <begin position="92"/>
        <end position="115"/>
    </location>
</feature>
<keyword evidence="2" id="KW-1133">Transmembrane helix</keyword>
<evidence type="ECO:0000313" key="3">
    <source>
        <dbReference type="EMBL" id="ETO31260.1"/>
    </source>
</evidence>
<keyword evidence="4" id="KW-1185">Reference proteome</keyword>
<gene>
    <name evidence="3" type="ORF">RFI_05860</name>
</gene>
<dbReference type="Proteomes" id="UP000023152">
    <property type="component" value="Unassembled WGS sequence"/>
</dbReference>
<evidence type="ECO:0000313" key="4">
    <source>
        <dbReference type="Proteomes" id="UP000023152"/>
    </source>
</evidence>
<comment type="caution">
    <text evidence="3">The sequence shown here is derived from an EMBL/GenBank/DDBJ whole genome shotgun (WGS) entry which is preliminary data.</text>
</comment>
<protein>
    <submittedName>
        <fullName evidence="3">Uncharacterized protein</fullName>
    </submittedName>
</protein>
<feature type="transmembrane region" description="Helical" evidence="2">
    <location>
        <begin position="266"/>
        <end position="289"/>
    </location>
</feature>
<dbReference type="EMBL" id="ASPP01005045">
    <property type="protein sequence ID" value="ETO31260.1"/>
    <property type="molecule type" value="Genomic_DNA"/>
</dbReference>
<keyword evidence="2" id="KW-0472">Membrane</keyword>
<dbReference type="AlphaFoldDB" id="X6NY62"/>
<evidence type="ECO:0000256" key="1">
    <source>
        <dbReference type="SAM" id="MobiDB-lite"/>
    </source>
</evidence>
<feature type="region of interest" description="Disordered" evidence="1">
    <location>
        <begin position="1"/>
        <end position="38"/>
    </location>
</feature>
<sequence length="545" mass="62491">MNKPQSASCPKLDQHLIENSEEDEEQESSNVENDATRRCKKMRENNDMVSSSYLIPLYSTNVNIFSLCISREDLTHGRVNVMSRLKMMTIQGIFSIVLCTAALFILVVSLSIHYFHSGFGNNVWKRDGVDDLGKDNNMNGGLVDIPNYPSNSGNSNGVDTINDTNINHYYTSSKNYFNVDVVALDWDFVLPTEMFSWKKNNSYAIVYYNISTHVQLCNGLISISSFHGNILEKKLAVDVVMVISPNIKPSLHTQHTLQLLGVYYPIYVHVYAHVFCCCFLLLLLLLVAYEQILCVYAYTILMKQNDNDNATVSRQILYHLLHELKYTYLVFLDSHTFLFGANIVPLFSLKDKKTEPLHKQPQQHLYHGQWYVSLSTNHPKSLQTGHTNRVGNNVCISSYLFILSVTTFDMSANTLAFIDSSLANFNIVSFKKNLICEAKNSHHRYHNDSTHSNHFHTWKDTLSLRYIPSDTIVNLEEYIKTEKKDNAHPHSHHSSLPFADKQTLHTFGVNWKIDESYVDSKKLTYGKLYESWLDEISVLVKMCMK</sequence>
<accession>X6NY62</accession>